<evidence type="ECO:0000259" key="6">
    <source>
        <dbReference type="PROSITE" id="PS00703"/>
    </source>
</evidence>
<gene>
    <name evidence="7" type="ORF">I6U51_10685</name>
</gene>
<dbReference type="GO" id="GO:0016831">
    <property type="term" value="F:carboxy-lyase activity"/>
    <property type="evidence" value="ECO:0007669"/>
    <property type="project" value="UniProtKB-KW"/>
</dbReference>
<evidence type="ECO:0000256" key="3">
    <source>
        <dbReference type="ARBA" id="ARBA00022793"/>
    </source>
</evidence>
<dbReference type="SUPFAM" id="SSF53383">
    <property type="entry name" value="PLP-dependent transferases"/>
    <property type="match status" value="1"/>
</dbReference>
<dbReference type="GO" id="GO:0008483">
    <property type="term" value="F:transaminase activity"/>
    <property type="evidence" value="ECO:0007669"/>
    <property type="project" value="UniProtKB-KW"/>
</dbReference>
<dbReference type="InterPro" id="IPR015424">
    <property type="entry name" value="PyrdxlP-dep_Trfase"/>
</dbReference>
<dbReference type="Proteomes" id="UP000622687">
    <property type="component" value="Unassembled WGS sequence"/>
</dbReference>
<dbReference type="PROSITE" id="PS00703">
    <property type="entry name" value="OKR_DC_1"/>
    <property type="match status" value="1"/>
</dbReference>
<name>A0A934HRV1_9CLOT</name>
<dbReference type="PANTHER" id="PTHR43277:SF4">
    <property type="entry name" value="ARGININE DECARBOXYLASE"/>
    <property type="match status" value="1"/>
</dbReference>
<dbReference type="Gene3D" id="3.90.100.10">
    <property type="entry name" value="Orn/Lys/Arg decarboxylase, C-terminal domain"/>
    <property type="match status" value="1"/>
</dbReference>
<evidence type="ECO:0000313" key="8">
    <source>
        <dbReference type="Proteomes" id="UP000622687"/>
    </source>
</evidence>
<feature type="domain" description="Orn/Lys/Arg decarboxylases family 1 pyridoxal-P attachment site" evidence="6">
    <location>
        <begin position="220"/>
        <end position="234"/>
    </location>
</feature>
<keyword evidence="7" id="KW-0808">Transferase</keyword>
<dbReference type="Pfam" id="PF03711">
    <property type="entry name" value="OKR_DC_1_C"/>
    <property type="match status" value="1"/>
</dbReference>
<keyword evidence="8" id="KW-1185">Reference proteome</keyword>
<keyword evidence="5" id="KW-0456">Lyase</keyword>
<protein>
    <submittedName>
        <fullName evidence="7">Aminotransferase class V-fold PLP-dependent enzyme</fullName>
    </submittedName>
</protein>
<dbReference type="RefSeq" id="WP_211142636.1">
    <property type="nucleotide sequence ID" value="NZ_JAEEGB010000011.1"/>
</dbReference>
<comment type="similarity">
    <text evidence="2">Belongs to the Orn/Lys/Arg decarboxylase class-I family.</text>
</comment>
<keyword evidence="4" id="KW-0663">Pyridoxal phosphate</keyword>
<dbReference type="CDD" id="cd00615">
    <property type="entry name" value="Orn_deC_like"/>
    <property type="match status" value="1"/>
</dbReference>
<sequence>MSKLPILEGVLKYVKENNISFCMPGHKGGKGFEYTSMGREFIQNLMKFDITEVEGVDNLHNSEGIIKDARDLLSRFYGSKKSYFLVNGSTSGNMAMIFSSFNEGDKVIVERNCHRSIFNAIIMRKLKPVYVKNIISERLNAPIAIDLEHFLQVIEDNDDAKGIVVTYPNYYGICSNLEFIIDKAKKHGMKVLVDSAHGAHFGVNDNLPKSAIKLGADMVVTSTHKTLSSLTQTAYLHVNDGQDINKVDFYVSAFLSTSPSYLFLCSMDYARFYLESYGEVEYEKLLNIASYYRGKINKIKGIHIIGIEDIINLDAEIKRYRNESNDLNYVWNLDATRYVINLNKEYDGNLLLSYLRRFGIQAEMSDISNVVLIFSPFSEEKEFKRLYEILKKCNLNDLKKKELSLVQYDIPKAQIMPYEVIDKEKEFVKLEDCLGRISAENIVPYPPGIPILAMGELIDKESLDIIKYYKSNGTDILGIQNDEMKVVIKN</sequence>
<dbReference type="InterPro" id="IPR015421">
    <property type="entry name" value="PyrdxlP-dep_Trfase_major"/>
</dbReference>
<dbReference type="InterPro" id="IPR000310">
    <property type="entry name" value="Orn/Lys/Arg_deCO2ase_major_dom"/>
</dbReference>
<keyword evidence="3" id="KW-0210">Decarboxylase</keyword>
<comment type="caution">
    <text evidence="7">The sequence shown here is derived from an EMBL/GenBank/DDBJ whole genome shotgun (WGS) entry which is preliminary data.</text>
</comment>
<reference evidence="7" key="1">
    <citation type="submission" date="2020-12" db="EMBL/GenBank/DDBJ databases">
        <title>Clostridium thailandense sp. nov., a novel acetogenic bacterium isolated from peat land soil in Thailand.</title>
        <authorList>
            <person name="Chaikitkaew S."/>
            <person name="Birkeland N.K."/>
        </authorList>
    </citation>
    <scope>NUCLEOTIDE SEQUENCE</scope>
    <source>
        <strain evidence="7">DSM 17425</strain>
    </source>
</reference>
<organism evidence="7 8">
    <name type="scientific">Clostridium aciditolerans</name>
    <dbReference type="NCBI Taxonomy" id="339861"/>
    <lineage>
        <taxon>Bacteria</taxon>
        <taxon>Bacillati</taxon>
        <taxon>Bacillota</taxon>
        <taxon>Clostridia</taxon>
        <taxon>Eubacteriales</taxon>
        <taxon>Clostridiaceae</taxon>
        <taxon>Clostridium</taxon>
    </lineage>
</organism>
<dbReference type="EMBL" id="JAEEGB010000011">
    <property type="protein sequence ID" value="MBI6873170.1"/>
    <property type="molecule type" value="Genomic_DNA"/>
</dbReference>
<keyword evidence="7" id="KW-0032">Aminotransferase</keyword>
<accession>A0A934HRV1</accession>
<dbReference type="InterPro" id="IPR052357">
    <property type="entry name" value="Orn_Lys_Arg_decarboxylase-I"/>
</dbReference>
<dbReference type="PANTHER" id="PTHR43277">
    <property type="entry name" value="ARGININE DECARBOXYLASE"/>
    <property type="match status" value="1"/>
</dbReference>
<evidence type="ECO:0000256" key="1">
    <source>
        <dbReference type="ARBA" id="ARBA00001933"/>
    </source>
</evidence>
<evidence type="ECO:0000256" key="2">
    <source>
        <dbReference type="ARBA" id="ARBA00010671"/>
    </source>
</evidence>
<dbReference type="Gene3D" id="3.40.640.10">
    <property type="entry name" value="Type I PLP-dependent aspartate aminotransferase-like (Major domain)"/>
    <property type="match status" value="1"/>
</dbReference>
<evidence type="ECO:0000256" key="4">
    <source>
        <dbReference type="ARBA" id="ARBA00022898"/>
    </source>
</evidence>
<dbReference type="SUPFAM" id="SSF55904">
    <property type="entry name" value="Ornithine decarboxylase C-terminal domain"/>
    <property type="match status" value="1"/>
</dbReference>
<dbReference type="AlphaFoldDB" id="A0A934HRV1"/>
<proteinExistence type="inferred from homology"/>
<dbReference type="Pfam" id="PF01276">
    <property type="entry name" value="OKR_DC_1"/>
    <property type="match status" value="1"/>
</dbReference>
<comment type="cofactor">
    <cofactor evidence="1">
        <name>pyridoxal 5'-phosphate</name>
        <dbReference type="ChEBI" id="CHEBI:597326"/>
    </cofactor>
</comment>
<dbReference type="InterPro" id="IPR036633">
    <property type="entry name" value="Prn/Lys/Arg_de-COase_C_sf"/>
</dbReference>
<evidence type="ECO:0000256" key="5">
    <source>
        <dbReference type="ARBA" id="ARBA00023239"/>
    </source>
</evidence>
<dbReference type="InterPro" id="IPR008286">
    <property type="entry name" value="Prn/Lys/Arg_de-COase_C"/>
</dbReference>
<evidence type="ECO:0000313" key="7">
    <source>
        <dbReference type="EMBL" id="MBI6873170.1"/>
    </source>
</evidence>